<dbReference type="GO" id="GO:0004642">
    <property type="term" value="F:phosphoribosylformylglycinamidine synthase activity"/>
    <property type="evidence" value="ECO:0007669"/>
    <property type="project" value="TreeGrafter"/>
</dbReference>
<dbReference type="InterPro" id="IPR010077">
    <property type="entry name" value="Herpes_virus_tegument"/>
</dbReference>
<dbReference type="Proteomes" id="UP000168086">
    <property type="component" value="Genome"/>
</dbReference>
<dbReference type="Pfam" id="PF12818">
    <property type="entry name" value="Tegument_dsDNA"/>
    <property type="match status" value="1"/>
</dbReference>
<dbReference type="Pfam" id="PF13507">
    <property type="entry name" value="GATase_5"/>
    <property type="match status" value="1"/>
</dbReference>
<organismHost>
    <name type="scientific">Saimiri sciureus</name>
    <name type="common">Common squirrel monkey</name>
    <dbReference type="NCBI Taxonomy" id="9521"/>
</organismHost>
<sequence>MLVLHFDSYETQILPQERLATSVFLENGPLQVTSHNPTTTTGYVVYVNSPNTSFLEPVLSKLFLSVSQKLPFSRVSEQTLSFSYGPHLQGSQTTFSKDLVDVVKNLSMFTPQGPENAFTVERIEYYRTIHIICDLKDPKKRHIRHLQKMLCNPYTGLTNFVIPQDKRLEMDVLDAESVVSAPLSDPLWTMSNGLFNLLGYSSQYSVFRRGDAPKVFVEKNSRLAISINIDYWNPWSSTNMLYDGLHAIEKGLIYSFSSFTLTPSLTSVFNMAQHWYVPMFSACQIGHVIKLPSQTHELSLTESPPMKMLQAHLNLLKCSSMPNIQGFFRLVPKDLSHILPQSKIYNGFISTALCLQTINIADEHTLQGKTYLYQLGNFFTYHKQYLTCQESGKEIGSILSALAFFLDCVKTSPGTIVGMSTSLPVASMKAKLAAVCQQVCGARLFVSALPPQVVSKLAPFSSNNKAENKKALKQHFFNLLTSDLIIAIKNVNIDAQAALKTACYMAGCKFKKIGLLVHLNGTEVVDNTAERPYPILRFDRFKPKFSLPSSPINITVSEKNINWQELNLRDTILKILEHPSVGCKEFIVNHTDKLVSGKVARTSIVGPWQLPVSDYSILVPMHPCTTDEVRENPWDYETDIDLHCVFEEATVAGICSAIGESTILTQADLRVGTIRAITEAILNLSMVPWNNIGNIVIQLSITLPYTAHASTSLQLVMETAKTFCEALRVSCTFTANTTEGGASIVASAIVNTLDVSKCITPDLKFNNSFLFLLTTEKDYSLFGSVAQQILEKTFIGEIPSATSPVMLKKMLSVLQTLIKDENVVSGHDVSDGGLIATLAEMALSGGKGVRVYVPHGEDAIKFLCSETPGVVIEVPGSKMYYVQQFLHSENINFQIIGESTSSPTLSISQNLTKLVHEPLELFKSAWRAFSDACEPCQIHPRPYRMQIATVPKYCPVGPCRYHIVIVYLLPNNSVPHGLLNAIEEAGFQPRLVSIHQPSKTTNVYDPHTVWGFFIVGASNVQDEDVGMRALIAQLKSHVAFQRDLRTMLAKPDVFSVAIGALACELLFYNKVIGYNKPSDTYMTCVKNSSGKFESRWSNIYIPESTKAIAFQSLKNSLIPCWTQGTHLKFYHPKPMLEKMEESGMVSSMFYGHSLSSGPAQNYPLTPNGENAIAGVCSADGRHLALLHDPSLCNNLWQWPYIPLTNPPLKVSPWKTMFLDLHKWGITVQGASPPPSRANDPLRSFLF</sequence>
<evidence type="ECO:0000313" key="6">
    <source>
        <dbReference type="EMBL" id="CAC84297.1"/>
    </source>
</evidence>
<feature type="domain" description="Tegument protein herpes virus N-terminal" evidence="5">
    <location>
        <begin position="310"/>
        <end position="519"/>
    </location>
</feature>
<evidence type="ECO:0000259" key="5">
    <source>
        <dbReference type="Pfam" id="PF12818"/>
    </source>
</evidence>
<organism evidence="6 7">
    <name type="scientific">Saimiriine herpesvirus 2 (strain 488)</name>
    <name type="common">SaHV-2</name>
    <name type="synonym">Herpesvirus saimiri</name>
    <dbReference type="NCBI Taxonomy" id="10384"/>
    <lineage>
        <taxon>Viruses</taxon>
        <taxon>Duplodnaviria</taxon>
        <taxon>Heunggongvirae</taxon>
        <taxon>Peploviricota</taxon>
        <taxon>Herviviricetes</taxon>
        <taxon>Herpesvirales</taxon>
        <taxon>Orthoherpesviridae</taxon>
        <taxon>Gammaherpesvirinae</taxon>
        <taxon>Rhadinovirus</taxon>
        <taxon>Rhadinovirus saimiriinegamma2</taxon>
        <taxon>Saimiriine herpesvirus 2</taxon>
    </lineage>
</organism>
<dbReference type="Gene3D" id="3.90.650.10">
    <property type="entry name" value="PurM-like C-terminal domain"/>
    <property type="match status" value="1"/>
</dbReference>
<dbReference type="EMBL" id="AJ410493">
    <property type="protein sequence ID" value="CAC84297.1"/>
    <property type="molecule type" value="Genomic_DNA"/>
</dbReference>
<dbReference type="GO" id="GO:0043657">
    <property type="term" value="C:host cell"/>
    <property type="evidence" value="ECO:0007669"/>
    <property type="project" value="GOC"/>
</dbReference>
<dbReference type="InterPro" id="IPR036676">
    <property type="entry name" value="PurM-like_C_sf"/>
</dbReference>
<evidence type="ECO:0000259" key="4">
    <source>
        <dbReference type="Pfam" id="PF02769"/>
    </source>
</evidence>
<dbReference type="SUPFAM" id="SSF52317">
    <property type="entry name" value="Class I glutamine amidotransferase-like"/>
    <property type="match status" value="1"/>
</dbReference>
<dbReference type="SMART" id="SM01211">
    <property type="entry name" value="GATase_5"/>
    <property type="match status" value="1"/>
</dbReference>
<reference evidence="6 7" key="1">
    <citation type="journal article" date="2003" name="Virology">
        <title>The genome of herpesvirus saimiri C488 which is capable of transforming human T cells.</title>
        <authorList>
            <person name="Ensser A."/>
            <person name="Thurau M."/>
            <person name="Wittmann S."/>
            <person name="Fickenscher H."/>
        </authorList>
    </citation>
    <scope>NUCLEOTIDE SEQUENCE [LARGE SCALE GENOMIC DNA]</scope>
    <source>
        <strain evidence="6">C488</strain>
    </source>
</reference>
<dbReference type="GO" id="GO:0019033">
    <property type="term" value="C:viral tegument"/>
    <property type="evidence" value="ECO:0007669"/>
    <property type="project" value="UniProtKB-SubCell"/>
</dbReference>
<dbReference type="SUPFAM" id="SSF55326">
    <property type="entry name" value="PurM N-terminal domain-like"/>
    <property type="match status" value="1"/>
</dbReference>
<dbReference type="Pfam" id="PF02769">
    <property type="entry name" value="AIRS_C"/>
    <property type="match status" value="1"/>
</dbReference>
<dbReference type="InterPro" id="IPR024346">
    <property type="entry name" value="Tegument_herpes_virus_N"/>
</dbReference>
<dbReference type="GO" id="GO:0006164">
    <property type="term" value="P:purine nucleotide biosynthetic process"/>
    <property type="evidence" value="ECO:0007669"/>
    <property type="project" value="TreeGrafter"/>
</dbReference>
<dbReference type="SUPFAM" id="SSF56042">
    <property type="entry name" value="PurM C-terminal domain-like"/>
    <property type="match status" value="1"/>
</dbReference>
<evidence type="ECO:0000256" key="3">
    <source>
        <dbReference type="ARBA" id="ARBA00022844"/>
    </source>
</evidence>
<dbReference type="InterPro" id="IPR036921">
    <property type="entry name" value="PurM-like_N_sf"/>
</dbReference>
<keyword evidence="2" id="KW-0920">Virion tegument</keyword>
<dbReference type="Gene3D" id="3.40.50.880">
    <property type="match status" value="1"/>
</dbReference>
<feature type="domain" description="PurM-like C-terminal" evidence="4">
    <location>
        <begin position="801"/>
        <end position="906"/>
    </location>
</feature>
<dbReference type="PANTHER" id="PTHR10099:SF1">
    <property type="entry name" value="PHOSPHORIBOSYLFORMYLGLYCINAMIDINE SYNTHASE"/>
    <property type="match status" value="1"/>
</dbReference>
<comment type="subcellular location">
    <subcellularLocation>
        <location evidence="1">Virion tegument</location>
    </subcellularLocation>
</comment>
<evidence type="ECO:0000256" key="2">
    <source>
        <dbReference type="ARBA" id="ARBA00022580"/>
    </source>
</evidence>
<dbReference type="NCBIfam" id="TIGR01739">
    <property type="entry name" value="tegu_FGAM_synt"/>
    <property type="match status" value="1"/>
</dbReference>
<gene>
    <name evidence="6" type="primary">vFGARAT</name>
</gene>
<proteinExistence type="predicted"/>
<accession>Q80BR1</accession>
<dbReference type="GO" id="GO:0075733">
    <property type="term" value="P:intracellular transport of virus"/>
    <property type="evidence" value="ECO:0007669"/>
    <property type="project" value="InterPro"/>
</dbReference>
<keyword evidence="3" id="KW-0946">Virion</keyword>
<evidence type="ECO:0000313" key="7">
    <source>
        <dbReference type="Proteomes" id="UP000168086"/>
    </source>
</evidence>
<protein>
    <submittedName>
        <fullName evidence="6">Viral phosphoribosylformylglycineamide amidotransferase</fullName>
    </submittedName>
</protein>
<name>Q80BR1_SHV2C</name>
<dbReference type="InterPro" id="IPR010918">
    <property type="entry name" value="PurM-like_C_dom"/>
</dbReference>
<evidence type="ECO:0000256" key="1">
    <source>
        <dbReference type="ARBA" id="ARBA00004535"/>
    </source>
</evidence>
<dbReference type="PANTHER" id="PTHR10099">
    <property type="entry name" value="PHOSPHORIBOSYLFORMYLGLYCINAMIDINE SYNTHASE"/>
    <property type="match status" value="1"/>
</dbReference>
<dbReference type="InterPro" id="IPR029062">
    <property type="entry name" value="Class_I_gatase-like"/>
</dbReference>